<dbReference type="GO" id="GO:0005886">
    <property type="term" value="C:plasma membrane"/>
    <property type="evidence" value="ECO:0007669"/>
    <property type="project" value="UniProtKB-SubCell"/>
</dbReference>
<feature type="transmembrane region" description="Helical" evidence="8">
    <location>
        <begin position="338"/>
        <end position="356"/>
    </location>
</feature>
<feature type="transmembrane region" description="Helical" evidence="8">
    <location>
        <begin position="181"/>
        <end position="200"/>
    </location>
</feature>
<name>A0A844HQ40_9RHOB</name>
<organism evidence="9 10">
    <name type="scientific">Paracoccus litorisediminis</name>
    <dbReference type="NCBI Taxonomy" id="2006130"/>
    <lineage>
        <taxon>Bacteria</taxon>
        <taxon>Pseudomonadati</taxon>
        <taxon>Pseudomonadota</taxon>
        <taxon>Alphaproteobacteria</taxon>
        <taxon>Rhodobacterales</taxon>
        <taxon>Paracoccaceae</taxon>
        <taxon>Paracoccus</taxon>
    </lineage>
</organism>
<keyword evidence="4" id="KW-1003">Cell membrane</keyword>
<feature type="transmembrane region" description="Helical" evidence="8">
    <location>
        <begin position="124"/>
        <end position="143"/>
    </location>
</feature>
<dbReference type="InterPro" id="IPR037294">
    <property type="entry name" value="ABC_BtuC-like"/>
</dbReference>
<evidence type="ECO:0000256" key="8">
    <source>
        <dbReference type="SAM" id="Phobius"/>
    </source>
</evidence>
<evidence type="ECO:0000313" key="9">
    <source>
        <dbReference type="EMBL" id="MTH61259.1"/>
    </source>
</evidence>
<evidence type="ECO:0000313" key="10">
    <source>
        <dbReference type="Proteomes" id="UP000449846"/>
    </source>
</evidence>
<dbReference type="EMBL" id="WMIG01000014">
    <property type="protein sequence ID" value="MTH61259.1"/>
    <property type="molecule type" value="Genomic_DNA"/>
</dbReference>
<dbReference type="InterPro" id="IPR000522">
    <property type="entry name" value="ABC_transptr_permease_BtuC"/>
</dbReference>
<dbReference type="GO" id="GO:0033214">
    <property type="term" value="P:siderophore-iron import into cell"/>
    <property type="evidence" value="ECO:0007669"/>
    <property type="project" value="TreeGrafter"/>
</dbReference>
<dbReference type="PANTHER" id="PTHR30472:SF1">
    <property type="entry name" value="FE(3+) DICITRATE TRANSPORT SYSTEM PERMEASE PROTEIN FECC-RELATED"/>
    <property type="match status" value="1"/>
</dbReference>
<feature type="transmembrane region" description="Helical" evidence="8">
    <location>
        <begin position="265"/>
        <end position="290"/>
    </location>
</feature>
<feature type="transmembrane region" description="Helical" evidence="8">
    <location>
        <begin position="95"/>
        <end position="112"/>
    </location>
</feature>
<dbReference type="GO" id="GO:0022857">
    <property type="term" value="F:transmembrane transporter activity"/>
    <property type="evidence" value="ECO:0007669"/>
    <property type="project" value="InterPro"/>
</dbReference>
<evidence type="ECO:0000256" key="3">
    <source>
        <dbReference type="ARBA" id="ARBA00022448"/>
    </source>
</evidence>
<dbReference type="AlphaFoldDB" id="A0A844HQ40"/>
<reference evidence="9 10" key="1">
    <citation type="submission" date="2019-11" db="EMBL/GenBank/DDBJ databases">
        <authorList>
            <person name="Dong K."/>
        </authorList>
    </citation>
    <scope>NUCLEOTIDE SEQUENCE [LARGE SCALE GENOMIC DNA]</scope>
    <source>
        <strain evidence="9 10">NBRC 112902</strain>
    </source>
</reference>
<dbReference type="PANTHER" id="PTHR30472">
    <property type="entry name" value="FERRIC ENTEROBACTIN TRANSPORT SYSTEM PERMEASE PROTEIN"/>
    <property type="match status" value="1"/>
</dbReference>
<evidence type="ECO:0000256" key="1">
    <source>
        <dbReference type="ARBA" id="ARBA00004651"/>
    </source>
</evidence>
<comment type="similarity">
    <text evidence="2">Belongs to the binding-protein-dependent transport system permease family. FecCD subfamily.</text>
</comment>
<dbReference type="Proteomes" id="UP000449846">
    <property type="component" value="Unassembled WGS sequence"/>
</dbReference>
<evidence type="ECO:0000256" key="2">
    <source>
        <dbReference type="ARBA" id="ARBA00007935"/>
    </source>
</evidence>
<dbReference type="Pfam" id="PF01032">
    <property type="entry name" value="FecCD"/>
    <property type="match status" value="1"/>
</dbReference>
<evidence type="ECO:0000256" key="4">
    <source>
        <dbReference type="ARBA" id="ARBA00022475"/>
    </source>
</evidence>
<proteinExistence type="inferred from homology"/>
<feature type="transmembrane region" description="Helical" evidence="8">
    <location>
        <begin position="311"/>
        <end position="332"/>
    </location>
</feature>
<dbReference type="SUPFAM" id="SSF81345">
    <property type="entry name" value="ABC transporter involved in vitamin B12 uptake, BtuC"/>
    <property type="match status" value="1"/>
</dbReference>
<protein>
    <submittedName>
        <fullName evidence="9">Iron chelate uptake ABC transporter family permease subunit</fullName>
    </submittedName>
</protein>
<sequence length="364" mass="37591">MRQARSSRLTLTRCPAIRRERPARRQPSRISPTEPALRLLPRLTVLWLAVLAGLFAALCLGAQDYPPNVLWAALTNFDPTDPAQGIIMGMRLPRVLAALVIGAALAVAGVVMQAMARNPLADPGLTGVNAGAALAVVLGLFWLGALSQIVVAGLALAGAALAAVLVRYLAGGGDNTLRLPLAGAALSSLFMALVALIVLTQPEARNAYRFWMVGSLAMAQLPALAVLAPVAGLGIVITALVARQIEALMLGAEMGQALGLNVGRVMGFGLAAVALCAGASVAIAGPVGFIGLIAPHLARRVLPQASLTQQVALACPLGAGLAIIADLLGRWLVRPSELQLGLMLAMLGAPVFMVLIRRMIREGA</sequence>
<dbReference type="Gene3D" id="1.10.3470.10">
    <property type="entry name" value="ABC transporter involved in vitamin B12 uptake, BtuC"/>
    <property type="match status" value="1"/>
</dbReference>
<evidence type="ECO:0000256" key="7">
    <source>
        <dbReference type="ARBA" id="ARBA00023136"/>
    </source>
</evidence>
<keyword evidence="3" id="KW-0813">Transport</keyword>
<feature type="transmembrane region" description="Helical" evidence="8">
    <location>
        <begin position="150"/>
        <end position="169"/>
    </location>
</feature>
<gene>
    <name evidence="9" type="ORF">GL300_18775</name>
</gene>
<comment type="subcellular location">
    <subcellularLocation>
        <location evidence="1">Cell membrane</location>
        <topology evidence="1">Multi-pass membrane protein</topology>
    </subcellularLocation>
</comment>
<comment type="caution">
    <text evidence="9">The sequence shown here is derived from an EMBL/GenBank/DDBJ whole genome shotgun (WGS) entry which is preliminary data.</text>
</comment>
<accession>A0A844HQ40</accession>
<keyword evidence="10" id="KW-1185">Reference proteome</keyword>
<keyword evidence="7 8" id="KW-0472">Membrane</keyword>
<evidence type="ECO:0000256" key="6">
    <source>
        <dbReference type="ARBA" id="ARBA00022989"/>
    </source>
</evidence>
<dbReference type="CDD" id="cd06550">
    <property type="entry name" value="TM_ABC_iron-siderophores_like"/>
    <property type="match status" value="1"/>
</dbReference>
<feature type="transmembrane region" description="Helical" evidence="8">
    <location>
        <begin position="221"/>
        <end position="245"/>
    </location>
</feature>
<keyword evidence="5 8" id="KW-0812">Transmembrane</keyword>
<dbReference type="OrthoDB" id="9811975at2"/>
<evidence type="ECO:0000256" key="5">
    <source>
        <dbReference type="ARBA" id="ARBA00022692"/>
    </source>
</evidence>
<keyword evidence="6 8" id="KW-1133">Transmembrane helix</keyword>